<evidence type="ECO:0000313" key="3">
    <source>
        <dbReference type="Proteomes" id="UP000001194"/>
    </source>
</evidence>
<organism evidence="3">
    <name type="scientific">Laccaria bicolor (strain S238N-H82 / ATCC MYA-4686)</name>
    <name type="common">Bicoloured deceiver</name>
    <name type="synonym">Laccaria laccata var. bicolor</name>
    <dbReference type="NCBI Taxonomy" id="486041"/>
    <lineage>
        <taxon>Eukaryota</taxon>
        <taxon>Fungi</taxon>
        <taxon>Dikarya</taxon>
        <taxon>Basidiomycota</taxon>
        <taxon>Agaricomycotina</taxon>
        <taxon>Agaricomycetes</taxon>
        <taxon>Agaricomycetidae</taxon>
        <taxon>Agaricales</taxon>
        <taxon>Agaricineae</taxon>
        <taxon>Hydnangiaceae</taxon>
        <taxon>Laccaria</taxon>
    </lineage>
</organism>
<keyword evidence="3" id="KW-1185">Reference proteome</keyword>
<dbReference type="EMBL" id="DS547104">
    <property type="protein sequence ID" value="EDR07581.1"/>
    <property type="molecule type" value="Genomic_DNA"/>
</dbReference>
<dbReference type="InterPro" id="IPR046522">
    <property type="entry name" value="DUF6699"/>
</dbReference>
<sequence length="233" mass="26120">MPGKHVRFSRTNTVHSPPTPALSFNELSPASTAAVLTPPNPYQSLPGPSPYIVSYSNSNKRALAPYPSKSPARVHIHQYLELSSAPAINYDIMDHPSFIHDRHHHHISSRVFAEPASTPPLRKLRIISEHLPWTIGVAASNGSYVTFGDVMDSLYRALQKNITSAEFSSLSSHDGRRATQAYEQRYRRHRSNQAYDQEKRGGMKRVDFLMGKTKFWGLATTSHGSDVWRLSVT</sequence>
<reference evidence="2 3" key="1">
    <citation type="journal article" date="2008" name="Nature">
        <title>The genome of Laccaria bicolor provides insights into mycorrhizal symbiosis.</title>
        <authorList>
            <person name="Martin F."/>
            <person name="Aerts A."/>
            <person name="Ahren D."/>
            <person name="Brun A."/>
            <person name="Danchin E.G.J."/>
            <person name="Duchaussoy F."/>
            <person name="Gibon J."/>
            <person name="Kohler A."/>
            <person name="Lindquist E."/>
            <person name="Pereda V."/>
            <person name="Salamov A."/>
            <person name="Shapiro H.J."/>
            <person name="Wuyts J."/>
            <person name="Blaudez D."/>
            <person name="Buee M."/>
            <person name="Brokstein P."/>
            <person name="Canbaeck B."/>
            <person name="Cohen D."/>
            <person name="Courty P.E."/>
            <person name="Coutinho P.M."/>
            <person name="Delaruelle C."/>
            <person name="Detter J.C."/>
            <person name="Deveau A."/>
            <person name="DiFazio S."/>
            <person name="Duplessis S."/>
            <person name="Fraissinet-Tachet L."/>
            <person name="Lucic E."/>
            <person name="Frey-Klett P."/>
            <person name="Fourrey C."/>
            <person name="Feussner I."/>
            <person name="Gay G."/>
            <person name="Grimwood J."/>
            <person name="Hoegger P.J."/>
            <person name="Jain P."/>
            <person name="Kilaru S."/>
            <person name="Labbe J."/>
            <person name="Lin Y.C."/>
            <person name="Legue V."/>
            <person name="Le Tacon F."/>
            <person name="Marmeisse R."/>
            <person name="Melayah D."/>
            <person name="Montanini B."/>
            <person name="Muratet M."/>
            <person name="Nehls U."/>
            <person name="Niculita-Hirzel H."/>
            <person name="Oudot-Le Secq M.P."/>
            <person name="Peter M."/>
            <person name="Quesneville H."/>
            <person name="Rajashekar B."/>
            <person name="Reich M."/>
            <person name="Rouhier N."/>
            <person name="Schmutz J."/>
            <person name="Yin T."/>
            <person name="Chalot M."/>
            <person name="Henrissat B."/>
            <person name="Kuees U."/>
            <person name="Lucas S."/>
            <person name="Van de Peer Y."/>
            <person name="Podila G.K."/>
            <person name="Polle A."/>
            <person name="Pukkila P.J."/>
            <person name="Richardson P.M."/>
            <person name="Rouze P."/>
            <person name="Sanders I.R."/>
            <person name="Stajich J.E."/>
            <person name="Tunlid A."/>
            <person name="Tuskan G."/>
            <person name="Grigoriev I.V."/>
        </authorList>
    </citation>
    <scope>NUCLEOTIDE SEQUENCE [LARGE SCALE GENOMIC DNA]</scope>
    <source>
        <strain evidence="3">S238N-H82 / ATCC MYA-4686</strain>
    </source>
</reference>
<evidence type="ECO:0000313" key="2">
    <source>
        <dbReference type="EMBL" id="EDR07581.1"/>
    </source>
</evidence>
<evidence type="ECO:0000259" key="1">
    <source>
        <dbReference type="Pfam" id="PF20415"/>
    </source>
</evidence>
<dbReference type="OrthoDB" id="2783256at2759"/>
<dbReference type="Pfam" id="PF20415">
    <property type="entry name" value="DUF6699"/>
    <property type="match status" value="1"/>
</dbReference>
<name>B0DDA9_LACBS</name>
<dbReference type="GeneID" id="6077387"/>
<dbReference type="HOGENOM" id="CLU_085813_0_0_1"/>
<dbReference type="AlphaFoldDB" id="B0DDA9"/>
<protein>
    <submittedName>
        <fullName evidence="2">Predicted protein</fullName>
    </submittedName>
</protein>
<accession>B0DDA9</accession>
<feature type="domain" description="DUF6699" evidence="1">
    <location>
        <begin position="88"/>
        <end position="221"/>
    </location>
</feature>
<dbReference type="STRING" id="486041.B0DDA9"/>
<gene>
    <name evidence="2" type="ORF">LACBIDRAFT_298647</name>
</gene>
<dbReference type="RefSeq" id="XP_001881973.1">
    <property type="nucleotide sequence ID" value="XM_001881938.1"/>
</dbReference>
<dbReference type="KEGG" id="lbc:LACBIDRAFT_298647"/>
<dbReference type="Proteomes" id="UP000001194">
    <property type="component" value="Unassembled WGS sequence"/>
</dbReference>
<dbReference type="InParanoid" id="B0DDA9"/>
<proteinExistence type="predicted"/>